<sequence>MSKKSELIQLFNEFKDRYNTVQAKVTEVQKSDAYTDIGREQTIGKIMEEFKPIIQLYHDKAVATIDSGLSALLEKWKASSSGRLADAGYQIGLGNVIKMIESGAIHDRDDMQNIIETYKDDFNAMATIKNILSKDPQNLEFVGIIPVDNREYNKKLLGDLRNNVELHMNPGMTVTGMNTGYPLLGASSVSLSIDSMTDFVNTRFNDDLSLI</sequence>
<name>A0A8S5P9T3_9CAUD</name>
<reference evidence="1" key="1">
    <citation type="journal article" date="2021" name="Proc. Natl. Acad. Sci. U.S.A.">
        <title>A Catalog of Tens of Thousands of Viruses from Human Metagenomes Reveals Hidden Associations with Chronic Diseases.</title>
        <authorList>
            <person name="Tisza M.J."/>
            <person name="Buck C.B."/>
        </authorList>
    </citation>
    <scope>NUCLEOTIDE SEQUENCE</scope>
    <source>
        <strain evidence="1">Ct2cn10</strain>
    </source>
</reference>
<accession>A0A8S5P9T3</accession>
<proteinExistence type="predicted"/>
<evidence type="ECO:0000313" key="1">
    <source>
        <dbReference type="EMBL" id="DAE03943.1"/>
    </source>
</evidence>
<organism evidence="1">
    <name type="scientific">Myoviridae sp. ct2cn10</name>
    <dbReference type="NCBI Taxonomy" id="2825022"/>
    <lineage>
        <taxon>Viruses</taxon>
        <taxon>Duplodnaviria</taxon>
        <taxon>Heunggongvirae</taxon>
        <taxon>Uroviricota</taxon>
        <taxon>Caudoviricetes</taxon>
    </lineage>
</organism>
<protein>
    <submittedName>
        <fullName evidence="1">Uncharacterized protein</fullName>
    </submittedName>
</protein>
<dbReference type="EMBL" id="BK015379">
    <property type="protein sequence ID" value="DAE03943.1"/>
    <property type="molecule type" value="Genomic_DNA"/>
</dbReference>